<comment type="pathway">
    <text evidence="1">Nucleotide-sugar biosynthesis; UDP-alpha-D-glucuronate biosynthesis; UDP-alpha-D-glucuronate from UDP-alpha-D-glucose: step 1/1.</text>
</comment>
<comment type="similarity">
    <text evidence="2 7">Belongs to the UDP-glucose/GDP-mannose dehydrogenase family.</text>
</comment>
<feature type="binding site" evidence="10">
    <location>
        <position position="86"/>
    </location>
    <ligand>
        <name>NAD(+)</name>
        <dbReference type="ChEBI" id="CHEBI:57540"/>
    </ligand>
</feature>
<dbReference type="RefSeq" id="WP_072888093.1">
    <property type="nucleotide sequence ID" value="NZ_FRAE01000019.1"/>
</dbReference>
<dbReference type="OrthoDB" id="9803238at2"/>
<evidence type="ECO:0000256" key="5">
    <source>
        <dbReference type="ARBA" id="ARBA00023027"/>
    </source>
</evidence>
<feature type="binding site" evidence="10">
    <location>
        <position position="121"/>
    </location>
    <ligand>
        <name>NAD(+)</name>
        <dbReference type="ChEBI" id="CHEBI:57540"/>
    </ligand>
</feature>
<evidence type="ECO:0000256" key="10">
    <source>
        <dbReference type="PIRSR" id="PIRSR500134-3"/>
    </source>
</evidence>
<feature type="binding site" evidence="10">
    <location>
        <position position="327"/>
    </location>
    <ligand>
        <name>NAD(+)</name>
        <dbReference type="ChEBI" id="CHEBI:57540"/>
    </ligand>
</feature>
<dbReference type="InterPro" id="IPR001732">
    <property type="entry name" value="UDP-Glc/GDP-Man_DH_N"/>
</dbReference>
<sequence>MNICVIGGGYVGLITSVVFSKMGNKVICVEKNIEKIKKLNKGIPTIFEEGLNELLNKSLNSKSILFTDNLKEGVNKSDVIFIAVGTPSTKDGNVDMSQITNVINEISSFINEYKVIVNKSTVPVGSQKYVKKLLIENGVNPKNFDVVSNPEFLREGKAIYDFLHGDRIVIGHDSEKAKDIIKKLYEPFKIVTIFTTPETAELIKYASNAFLSTKISFINEIANLCNKVGADIDTISYALGLDKRISPQFLKPGIGFGGSCFPKDTIGLVKIGERYGSDFKIVKSAIKVNEYQRILPVKVLLDEYKDIKGKIISILGLTFKSETDDIRESPSLYIIEELLKKGAVIKAYDPMASNEIKKLFPDIQYFDNLYDTLLDSSSMIICTDWKEFSNIDLEVVKKKMKNPFIIDGRNVLDIKKVEKNNINYYSIGKGYIKGC</sequence>
<feature type="binding site" evidence="10">
    <location>
        <position position="263"/>
    </location>
    <ligand>
        <name>NAD(+)</name>
        <dbReference type="ChEBI" id="CHEBI:57540"/>
    </ligand>
</feature>
<feature type="domain" description="UDP-glucose/GDP-mannose dehydrogenase C-terminal" evidence="11">
    <location>
        <begin position="313"/>
        <end position="414"/>
    </location>
</feature>
<dbReference type="GO" id="GO:0000271">
    <property type="term" value="P:polysaccharide biosynthetic process"/>
    <property type="evidence" value="ECO:0007669"/>
    <property type="project" value="InterPro"/>
</dbReference>
<dbReference type="InterPro" id="IPR014027">
    <property type="entry name" value="UDP-Glc/GDP-Man_DH_C"/>
</dbReference>
<dbReference type="AlphaFoldDB" id="A0A1M6N198"/>
<evidence type="ECO:0000256" key="6">
    <source>
        <dbReference type="ARBA" id="ARBA00047473"/>
    </source>
</evidence>
<evidence type="ECO:0000259" key="11">
    <source>
        <dbReference type="SMART" id="SM00984"/>
    </source>
</evidence>
<keyword evidence="5 7" id="KW-0520">NAD</keyword>
<dbReference type="PANTHER" id="PTHR43750:SF3">
    <property type="entry name" value="UDP-GLUCOSE 6-DEHYDROGENASE TUAD"/>
    <property type="match status" value="1"/>
</dbReference>
<dbReference type="Proteomes" id="UP000242497">
    <property type="component" value="Unassembled WGS sequence"/>
</dbReference>
<dbReference type="EC" id="1.1.1.22" evidence="3 7"/>
<dbReference type="PIRSF" id="PIRSF500134">
    <property type="entry name" value="UDPglc_DH_bac"/>
    <property type="match status" value="1"/>
</dbReference>
<dbReference type="PANTHER" id="PTHR43750">
    <property type="entry name" value="UDP-GLUCOSE 6-DEHYDROGENASE TUAD"/>
    <property type="match status" value="1"/>
</dbReference>
<dbReference type="SUPFAM" id="SSF51735">
    <property type="entry name" value="NAD(P)-binding Rossmann-fold domains"/>
    <property type="match status" value="1"/>
</dbReference>
<dbReference type="Pfam" id="PF03720">
    <property type="entry name" value="UDPG_MGDP_dh_C"/>
    <property type="match status" value="1"/>
</dbReference>
<evidence type="ECO:0000313" key="13">
    <source>
        <dbReference type="Proteomes" id="UP000242497"/>
    </source>
</evidence>
<name>A0A1M6N198_9FIRM</name>
<dbReference type="Gene3D" id="1.20.5.100">
    <property type="entry name" value="Cytochrome c1, transmembrane anchor, C-terminal"/>
    <property type="match status" value="1"/>
</dbReference>
<dbReference type="SUPFAM" id="SSF48179">
    <property type="entry name" value="6-phosphogluconate dehydrogenase C-terminal domain-like"/>
    <property type="match status" value="1"/>
</dbReference>
<comment type="catalytic activity">
    <reaction evidence="6 7">
        <text>UDP-alpha-D-glucose + 2 NAD(+) + H2O = UDP-alpha-D-glucuronate + 2 NADH + 3 H(+)</text>
        <dbReference type="Rhea" id="RHEA:23596"/>
        <dbReference type="ChEBI" id="CHEBI:15377"/>
        <dbReference type="ChEBI" id="CHEBI:15378"/>
        <dbReference type="ChEBI" id="CHEBI:57540"/>
        <dbReference type="ChEBI" id="CHEBI:57945"/>
        <dbReference type="ChEBI" id="CHEBI:58052"/>
        <dbReference type="ChEBI" id="CHEBI:58885"/>
        <dbReference type="EC" id="1.1.1.22"/>
    </reaction>
</comment>
<dbReference type="InterPro" id="IPR014026">
    <property type="entry name" value="UDP-Glc/GDP-Man_DH_dimer"/>
</dbReference>
<feature type="binding site" evidence="9">
    <location>
        <begin position="249"/>
        <end position="253"/>
    </location>
    <ligand>
        <name>substrate</name>
    </ligand>
</feature>
<feature type="binding site" evidence="10">
    <location>
        <position position="35"/>
    </location>
    <ligand>
        <name>NAD(+)</name>
        <dbReference type="ChEBI" id="CHEBI:57540"/>
    </ligand>
</feature>
<keyword evidence="4 7" id="KW-0560">Oxidoreductase</keyword>
<feature type="binding site" evidence="9">
    <location>
        <position position="204"/>
    </location>
    <ligand>
        <name>substrate</name>
    </ligand>
</feature>
<dbReference type="InterPro" id="IPR017476">
    <property type="entry name" value="UDP-Glc/GDP-Man"/>
</dbReference>
<dbReference type="SUPFAM" id="SSF52413">
    <property type="entry name" value="UDP-glucose/GDP-mannose dehydrogenase C-terminal domain"/>
    <property type="match status" value="1"/>
</dbReference>
<accession>A0A1M6N198</accession>
<evidence type="ECO:0000256" key="2">
    <source>
        <dbReference type="ARBA" id="ARBA00006601"/>
    </source>
</evidence>
<feature type="active site" description="Nucleophile" evidence="8">
    <location>
        <position position="260"/>
    </location>
</feature>
<feature type="binding site" evidence="9">
    <location>
        <position position="257"/>
    </location>
    <ligand>
        <name>substrate</name>
    </ligand>
</feature>
<dbReference type="Pfam" id="PF03721">
    <property type="entry name" value="UDPG_MGDP_dh_N"/>
    <property type="match status" value="1"/>
</dbReference>
<feature type="binding site" evidence="9">
    <location>
        <position position="320"/>
    </location>
    <ligand>
        <name>substrate</name>
    </ligand>
</feature>
<gene>
    <name evidence="12" type="ORF">SAMN02744037_01128</name>
</gene>
<evidence type="ECO:0000256" key="4">
    <source>
        <dbReference type="ARBA" id="ARBA00023002"/>
    </source>
</evidence>
<dbReference type="InterPro" id="IPR028357">
    <property type="entry name" value="UDPglc_DH_bac"/>
</dbReference>
<feature type="binding site" evidence="10">
    <location>
        <position position="155"/>
    </location>
    <ligand>
        <name>NAD(+)</name>
        <dbReference type="ChEBI" id="CHEBI:57540"/>
    </ligand>
</feature>
<dbReference type="InterPro" id="IPR008927">
    <property type="entry name" value="6-PGluconate_DH-like_C_sf"/>
</dbReference>
<dbReference type="STRING" id="1123349.SAMN02744037_01128"/>
<protein>
    <recommendedName>
        <fullName evidence="3 7">UDP-glucose 6-dehydrogenase</fullName>
        <ecNumber evidence="3 7">1.1.1.22</ecNumber>
    </recommendedName>
</protein>
<evidence type="ECO:0000256" key="8">
    <source>
        <dbReference type="PIRSR" id="PIRSR500134-1"/>
    </source>
</evidence>
<evidence type="ECO:0000256" key="1">
    <source>
        <dbReference type="ARBA" id="ARBA00004701"/>
    </source>
</evidence>
<proteinExistence type="inferred from homology"/>
<dbReference type="EMBL" id="FRAE01000019">
    <property type="protein sequence ID" value="SHJ89428.1"/>
    <property type="molecule type" value="Genomic_DNA"/>
</dbReference>
<keyword evidence="13" id="KW-1185">Reference proteome</keyword>
<reference evidence="13" key="1">
    <citation type="submission" date="2016-11" db="EMBL/GenBank/DDBJ databases">
        <authorList>
            <person name="Varghese N."/>
            <person name="Submissions S."/>
        </authorList>
    </citation>
    <scope>NUCLEOTIDE SEQUENCE [LARGE SCALE GENOMIC DNA]</scope>
    <source>
        <strain evidence="13">DSM 15518</strain>
    </source>
</reference>
<dbReference type="Gene3D" id="3.40.50.720">
    <property type="entry name" value="NAD(P)-binding Rossmann-like Domain"/>
    <property type="match status" value="2"/>
</dbReference>
<organism evidence="12 13">
    <name type="scientific">Tepidibacter formicigenes DSM 15518</name>
    <dbReference type="NCBI Taxonomy" id="1123349"/>
    <lineage>
        <taxon>Bacteria</taxon>
        <taxon>Bacillati</taxon>
        <taxon>Bacillota</taxon>
        <taxon>Clostridia</taxon>
        <taxon>Peptostreptococcales</taxon>
        <taxon>Peptostreptococcaceae</taxon>
        <taxon>Tepidibacter</taxon>
    </lineage>
</organism>
<dbReference type="InterPro" id="IPR036220">
    <property type="entry name" value="UDP-Glc/GDP-Man_DH_C_sf"/>
</dbReference>
<dbReference type="GO" id="GO:0051287">
    <property type="term" value="F:NAD binding"/>
    <property type="evidence" value="ECO:0007669"/>
    <property type="project" value="InterPro"/>
</dbReference>
<dbReference type="GO" id="GO:0003979">
    <property type="term" value="F:UDP-glucose 6-dehydrogenase activity"/>
    <property type="evidence" value="ECO:0007669"/>
    <property type="project" value="UniProtKB-EC"/>
</dbReference>
<dbReference type="PIRSF" id="PIRSF000124">
    <property type="entry name" value="UDPglc_GDPman_dh"/>
    <property type="match status" value="1"/>
</dbReference>
<feature type="binding site" evidence="9">
    <location>
        <begin position="152"/>
        <end position="155"/>
    </location>
    <ligand>
        <name>substrate</name>
    </ligand>
</feature>
<dbReference type="UniPathway" id="UPA00038">
    <property type="reaction ID" value="UER00491"/>
</dbReference>
<dbReference type="SMART" id="SM00984">
    <property type="entry name" value="UDPG_MGDP_dh_C"/>
    <property type="match status" value="1"/>
</dbReference>
<evidence type="ECO:0000256" key="9">
    <source>
        <dbReference type="PIRSR" id="PIRSR500134-2"/>
    </source>
</evidence>
<dbReference type="InterPro" id="IPR036291">
    <property type="entry name" value="NAD(P)-bd_dom_sf"/>
</dbReference>
<evidence type="ECO:0000256" key="3">
    <source>
        <dbReference type="ARBA" id="ARBA00012954"/>
    </source>
</evidence>
<dbReference type="NCBIfam" id="TIGR03026">
    <property type="entry name" value="NDP-sugDHase"/>
    <property type="match status" value="1"/>
</dbReference>
<dbReference type="Pfam" id="PF00984">
    <property type="entry name" value="UDPG_MGDP_dh"/>
    <property type="match status" value="1"/>
</dbReference>
<evidence type="ECO:0000256" key="7">
    <source>
        <dbReference type="PIRNR" id="PIRNR000124"/>
    </source>
</evidence>
<dbReference type="GO" id="GO:0006065">
    <property type="term" value="P:UDP-glucuronate biosynthetic process"/>
    <property type="evidence" value="ECO:0007669"/>
    <property type="project" value="UniProtKB-UniPathway"/>
</dbReference>
<evidence type="ECO:0000313" key="12">
    <source>
        <dbReference type="EMBL" id="SHJ89428.1"/>
    </source>
</evidence>